<evidence type="ECO:0000313" key="3">
    <source>
        <dbReference type="EMBL" id="TVY26508.1"/>
    </source>
</evidence>
<feature type="transmembrane region" description="Helical" evidence="2">
    <location>
        <begin position="224"/>
        <end position="247"/>
    </location>
</feature>
<dbReference type="PANTHER" id="PTHR15887">
    <property type="entry name" value="TRANSMEMBRANE PROTEIN 69"/>
    <property type="match status" value="1"/>
</dbReference>
<gene>
    <name evidence="3" type="ORF">LHYA1_G005620</name>
</gene>
<dbReference type="EMBL" id="QGMH01000068">
    <property type="protein sequence ID" value="TVY26508.1"/>
    <property type="molecule type" value="Genomic_DNA"/>
</dbReference>
<evidence type="ECO:0000313" key="4">
    <source>
        <dbReference type="Proteomes" id="UP000431533"/>
    </source>
</evidence>
<feature type="compositionally biased region" description="Acidic residues" evidence="1">
    <location>
        <begin position="337"/>
        <end position="354"/>
    </location>
</feature>
<protein>
    <recommendedName>
        <fullName evidence="5">Mitochondrial inner membrane protein 1</fullName>
    </recommendedName>
</protein>
<feature type="compositionally biased region" description="Basic and acidic residues" evidence="1">
    <location>
        <begin position="355"/>
        <end position="378"/>
    </location>
</feature>
<dbReference type="GeneID" id="41985818"/>
<feature type="transmembrane region" description="Helical" evidence="2">
    <location>
        <begin position="140"/>
        <end position="162"/>
    </location>
</feature>
<dbReference type="RefSeq" id="XP_031005296.1">
    <property type="nucleotide sequence ID" value="XM_031150564.1"/>
</dbReference>
<keyword evidence="4" id="KW-1185">Reference proteome</keyword>
<dbReference type="InterPro" id="IPR021836">
    <property type="entry name" value="DUF3429"/>
</dbReference>
<dbReference type="PANTHER" id="PTHR15887:SF1">
    <property type="entry name" value="TRANSMEMBRANE PROTEIN 69"/>
    <property type="match status" value="1"/>
</dbReference>
<dbReference type="AlphaFoldDB" id="A0A8H8R123"/>
<dbReference type="OrthoDB" id="194289at2759"/>
<feature type="compositionally biased region" description="Basic and acidic residues" evidence="1">
    <location>
        <begin position="71"/>
        <end position="90"/>
    </location>
</feature>
<reference evidence="3 4" key="1">
    <citation type="submission" date="2018-05" db="EMBL/GenBank/DDBJ databases">
        <title>Genome sequencing and assembly of the regulated plant pathogen Lachnellula willkommii and related sister species for the development of diagnostic species identification markers.</title>
        <authorList>
            <person name="Giroux E."/>
            <person name="Bilodeau G."/>
        </authorList>
    </citation>
    <scope>NUCLEOTIDE SEQUENCE [LARGE SCALE GENOMIC DNA]</scope>
    <source>
        <strain evidence="3 4">CBS 185.66</strain>
    </source>
</reference>
<feature type="region of interest" description="Disordered" evidence="1">
    <location>
        <begin position="69"/>
        <end position="93"/>
    </location>
</feature>
<sequence length="378" mass="41712">MLRTTATRSLVKNFAKVPTSRSSYSAASATFRNAAPRRQLSNKRPQVLASLPRSNTGAALFATNKAGPPYDKIDTKSEKKVAESKLEPHPEAVSTASSAIPVFDRGHKKEDDADMMAGIKSDVKTIKETFSLNEVPRESLYIGAAGVIPYAATSLSTVYLAWDINHAHANGTGVLFSPETAHQLLELITPIQIGYGAVIISFLGAIHWGLEYAGYGGYHSYRRYMYGVIAPAVAWPTIFMPVEYALITQFLAFNFLYFADARATVKGWFPAWYSTYRFVLTFFVGASIVATLVGRGQIVRADHSLKSPVDYIKGDRDAQWEALEREEKERRLALEKESEEEDAEAEEGGEEEGKDEGKDEESKESKESKGGDNDKEAK</sequence>
<feature type="region of interest" description="Disordered" evidence="1">
    <location>
        <begin position="331"/>
        <end position="378"/>
    </location>
</feature>
<evidence type="ECO:0000256" key="1">
    <source>
        <dbReference type="SAM" id="MobiDB-lite"/>
    </source>
</evidence>
<comment type="caution">
    <text evidence="3">The sequence shown here is derived from an EMBL/GenBank/DDBJ whole genome shotgun (WGS) entry which is preliminary data.</text>
</comment>
<feature type="transmembrane region" description="Helical" evidence="2">
    <location>
        <begin position="193"/>
        <end position="212"/>
    </location>
</feature>
<dbReference type="Proteomes" id="UP000431533">
    <property type="component" value="Unassembled WGS sequence"/>
</dbReference>
<name>A0A8H8R123_9HELO</name>
<evidence type="ECO:0008006" key="5">
    <source>
        <dbReference type="Google" id="ProtNLM"/>
    </source>
</evidence>
<keyword evidence="2" id="KW-1133">Transmembrane helix</keyword>
<feature type="transmembrane region" description="Helical" evidence="2">
    <location>
        <begin position="275"/>
        <end position="294"/>
    </location>
</feature>
<dbReference type="Pfam" id="PF11911">
    <property type="entry name" value="DUF3429"/>
    <property type="match status" value="1"/>
</dbReference>
<proteinExistence type="predicted"/>
<keyword evidence="2" id="KW-0812">Transmembrane</keyword>
<feature type="region of interest" description="Disordered" evidence="1">
    <location>
        <begin position="25"/>
        <end position="44"/>
    </location>
</feature>
<keyword evidence="2" id="KW-0472">Membrane</keyword>
<organism evidence="3 4">
    <name type="scientific">Lachnellula hyalina</name>
    <dbReference type="NCBI Taxonomy" id="1316788"/>
    <lineage>
        <taxon>Eukaryota</taxon>
        <taxon>Fungi</taxon>
        <taxon>Dikarya</taxon>
        <taxon>Ascomycota</taxon>
        <taxon>Pezizomycotina</taxon>
        <taxon>Leotiomycetes</taxon>
        <taxon>Helotiales</taxon>
        <taxon>Lachnaceae</taxon>
        <taxon>Lachnellula</taxon>
    </lineage>
</organism>
<evidence type="ECO:0000256" key="2">
    <source>
        <dbReference type="SAM" id="Phobius"/>
    </source>
</evidence>
<accession>A0A8H8R123</accession>